<feature type="compositionally biased region" description="Polar residues" evidence="1">
    <location>
        <begin position="66"/>
        <end position="80"/>
    </location>
</feature>
<protein>
    <submittedName>
        <fullName evidence="2">Uncharacterized protein</fullName>
    </submittedName>
</protein>
<dbReference type="OrthoDB" id="2959034at2759"/>
<name>A0A0D0DY86_9AGAM</name>
<feature type="region of interest" description="Disordered" evidence="1">
    <location>
        <begin position="1"/>
        <end position="187"/>
    </location>
</feature>
<feature type="non-terminal residue" evidence="2">
    <location>
        <position position="285"/>
    </location>
</feature>
<dbReference type="HOGENOM" id="CLU_978458_0_0_1"/>
<reference evidence="3" key="2">
    <citation type="submission" date="2015-01" db="EMBL/GenBank/DDBJ databases">
        <title>Evolutionary Origins and Diversification of the Mycorrhizal Mutualists.</title>
        <authorList>
            <consortium name="DOE Joint Genome Institute"/>
            <consortium name="Mycorrhizal Genomics Consortium"/>
            <person name="Kohler A."/>
            <person name="Kuo A."/>
            <person name="Nagy L.G."/>
            <person name="Floudas D."/>
            <person name="Copeland A."/>
            <person name="Barry K.W."/>
            <person name="Cichocki N."/>
            <person name="Veneault-Fourrey C."/>
            <person name="LaButti K."/>
            <person name="Lindquist E.A."/>
            <person name="Lipzen A."/>
            <person name="Lundell T."/>
            <person name="Morin E."/>
            <person name="Murat C."/>
            <person name="Riley R."/>
            <person name="Ohm R."/>
            <person name="Sun H."/>
            <person name="Tunlid A."/>
            <person name="Henrissat B."/>
            <person name="Grigoriev I.V."/>
            <person name="Hibbett D.S."/>
            <person name="Martin F."/>
        </authorList>
    </citation>
    <scope>NUCLEOTIDE SEQUENCE [LARGE SCALE GENOMIC DNA]</scope>
    <source>
        <strain evidence="3">Ve08.2h10</strain>
    </source>
</reference>
<reference evidence="2 3" key="1">
    <citation type="submission" date="2014-04" db="EMBL/GenBank/DDBJ databases">
        <authorList>
            <consortium name="DOE Joint Genome Institute"/>
            <person name="Kuo A."/>
            <person name="Kohler A."/>
            <person name="Jargeat P."/>
            <person name="Nagy L.G."/>
            <person name="Floudas D."/>
            <person name="Copeland A."/>
            <person name="Barry K.W."/>
            <person name="Cichocki N."/>
            <person name="Veneault-Fourrey C."/>
            <person name="LaButti K."/>
            <person name="Lindquist E.A."/>
            <person name="Lipzen A."/>
            <person name="Lundell T."/>
            <person name="Morin E."/>
            <person name="Murat C."/>
            <person name="Sun H."/>
            <person name="Tunlid A."/>
            <person name="Henrissat B."/>
            <person name="Grigoriev I.V."/>
            <person name="Hibbett D.S."/>
            <person name="Martin F."/>
            <person name="Nordberg H.P."/>
            <person name="Cantor M.N."/>
            <person name="Hua S.X."/>
        </authorList>
    </citation>
    <scope>NUCLEOTIDE SEQUENCE [LARGE SCALE GENOMIC DNA]</scope>
    <source>
        <strain evidence="2 3">Ve08.2h10</strain>
    </source>
</reference>
<evidence type="ECO:0000313" key="3">
    <source>
        <dbReference type="Proteomes" id="UP000054538"/>
    </source>
</evidence>
<organism evidence="2 3">
    <name type="scientific">Paxillus rubicundulus Ve08.2h10</name>
    <dbReference type="NCBI Taxonomy" id="930991"/>
    <lineage>
        <taxon>Eukaryota</taxon>
        <taxon>Fungi</taxon>
        <taxon>Dikarya</taxon>
        <taxon>Basidiomycota</taxon>
        <taxon>Agaricomycotina</taxon>
        <taxon>Agaricomycetes</taxon>
        <taxon>Agaricomycetidae</taxon>
        <taxon>Boletales</taxon>
        <taxon>Paxilineae</taxon>
        <taxon>Paxillaceae</taxon>
        <taxon>Paxillus</taxon>
    </lineage>
</organism>
<evidence type="ECO:0000313" key="2">
    <source>
        <dbReference type="EMBL" id="KIK91504.1"/>
    </source>
</evidence>
<dbReference type="AlphaFoldDB" id="A0A0D0DY86"/>
<keyword evidence="3" id="KW-1185">Reference proteome</keyword>
<dbReference type="Proteomes" id="UP000054538">
    <property type="component" value="Unassembled WGS sequence"/>
</dbReference>
<evidence type="ECO:0000256" key="1">
    <source>
        <dbReference type="SAM" id="MobiDB-lite"/>
    </source>
</evidence>
<accession>A0A0D0DY86</accession>
<dbReference type="InParanoid" id="A0A0D0DY86"/>
<proteinExistence type="predicted"/>
<sequence>MVLLHVKKPDIGRAHGVHLEEDQPPPAYETISPQLPSDPIAADPQASFLDPVAGSSNPGPLHHTSRSSSTFTDPVASVSNPWPGPLHPANLGHSNPEVSKSLLSRPRPPSHAHTSPANFGGYYPEVDKSPPPRPRPPSHAYSSPANFGGSYPEVDKSPQSRPRPPSHASNTPPSDRTTSSLQGPRTRKSGSWFSLLPFASSSSAKQVRQSVMTTVHDLMVPLSGPGSGRPPNPDEVLASAAKSCAKHKLSLSTVLQDISIAEHTPMYWAVVDYREELLVALLKHG</sequence>
<gene>
    <name evidence="2" type="ORF">PAXRUDRAFT_627735</name>
</gene>
<feature type="compositionally biased region" description="Polar residues" evidence="1">
    <location>
        <begin position="167"/>
        <end position="183"/>
    </location>
</feature>
<dbReference type="EMBL" id="KN825381">
    <property type="protein sequence ID" value="KIK91504.1"/>
    <property type="molecule type" value="Genomic_DNA"/>
</dbReference>
<feature type="compositionally biased region" description="Basic and acidic residues" evidence="1">
    <location>
        <begin position="7"/>
        <end position="21"/>
    </location>
</feature>